<dbReference type="EMBL" id="OZ075120">
    <property type="protein sequence ID" value="CAL4896883.1"/>
    <property type="molecule type" value="Genomic_DNA"/>
</dbReference>
<dbReference type="SUPFAM" id="SSF81383">
    <property type="entry name" value="F-box domain"/>
    <property type="match status" value="1"/>
</dbReference>
<protein>
    <recommendedName>
        <fullName evidence="2">F-box domain-containing protein</fullName>
    </recommendedName>
</protein>
<keyword evidence="4" id="KW-1185">Reference proteome</keyword>
<sequence length="133" mass="13896">MEQPAASNAADWSKLPADILVSVLCSLEFPDLFSSAAVCTSWRATARDLRRIYSRPKPPAFFTSPPSAPRSTASPPAGPTACPTSRAHLWLTATSGAHPTAGSSPPTPAPSSTSSTPPPASRLASRQSRPWSI</sequence>
<dbReference type="Proteomes" id="UP001497457">
    <property type="component" value="Chromosome 10rd"/>
</dbReference>
<dbReference type="InterPro" id="IPR001810">
    <property type="entry name" value="F-box_dom"/>
</dbReference>
<dbReference type="Pfam" id="PF12937">
    <property type="entry name" value="F-box-like"/>
    <property type="match status" value="1"/>
</dbReference>
<evidence type="ECO:0000256" key="1">
    <source>
        <dbReference type="SAM" id="MobiDB-lite"/>
    </source>
</evidence>
<reference evidence="3" key="1">
    <citation type="submission" date="2024-10" db="EMBL/GenBank/DDBJ databases">
        <authorList>
            <person name="Ryan C."/>
        </authorList>
    </citation>
    <scope>NUCLEOTIDE SEQUENCE [LARGE SCALE GENOMIC DNA]</scope>
</reference>
<dbReference type="PROSITE" id="PS50181">
    <property type="entry name" value="FBOX"/>
    <property type="match status" value="1"/>
</dbReference>
<gene>
    <name evidence="3" type="ORF">URODEC1_LOCUS6909</name>
</gene>
<dbReference type="PANTHER" id="PTHR44586:SF10">
    <property type="entry name" value="DUF295 DOMAIN-CONTAINING PROTEIN"/>
    <property type="match status" value="1"/>
</dbReference>
<evidence type="ECO:0000313" key="3">
    <source>
        <dbReference type="EMBL" id="CAL4896883.1"/>
    </source>
</evidence>
<name>A0ABC8VWZ6_9POAL</name>
<accession>A0ABC8VWZ6</accession>
<feature type="domain" description="F-box" evidence="2">
    <location>
        <begin position="9"/>
        <end position="56"/>
    </location>
</feature>
<dbReference type="PANTHER" id="PTHR44586">
    <property type="entry name" value="F-BOX DOMAIN CONTAINING PROTEIN, EXPRESSED"/>
    <property type="match status" value="1"/>
</dbReference>
<feature type="compositionally biased region" description="Low complexity" evidence="1">
    <location>
        <begin position="99"/>
        <end position="125"/>
    </location>
</feature>
<feature type="region of interest" description="Disordered" evidence="1">
    <location>
        <begin position="55"/>
        <end position="133"/>
    </location>
</feature>
<dbReference type="Gene3D" id="1.20.1280.50">
    <property type="match status" value="1"/>
</dbReference>
<dbReference type="CDD" id="cd09917">
    <property type="entry name" value="F-box_SF"/>
    <property type="match status" value="1"/>
</dbReference>
<evidence type="ECO:0000259" key="2">
    <source>
        <dbReference type="PROSITE" id="PS50181"/>
    </source>
</evidence>
<dbReference type="InterPro" id="IPR036047">
    <property type="entry name" value="F-box-like_dom_sf"/>
</dbReference>
<evidence type="ECO:0000313" key="4">
    <source>
        <dbReference type="Proteomes" id="UP001497457"/>
    </source>
</evidence>
<proteinExistence type="predicted"/>
<dbReference type="SMART" id="SM00256">
    <property type="entry name" value="FBOX"/>
    <property type="match status" value="1"/>
</dbReference>
<organism evidence="3 4">
    <name type="scientific">Urochloa decumbens</name>
    <dbReference type="NCBI Taxonomy" id="240449"/>
    <lineage>
        <taxon>Eukaryota</taxon>
        <taxon>Viridiplantae</taxon>
        <taxon>Streptophyta</taxon>
        <taxon>Embryophyta</taxon>
        <taxon>Tracheophyta</taxon>
        <taxon>Spermatophyta</taxon>
        <taxon>Magnoliopsida</taxon>
        <taxon>Liliopsida</taxon>
        <taxon>Poales</taxon>
        <taxon>Poaceae</taxon>
        <taxon>PACMAD clade</taxon>
        <taxon>Panicoideae</taxon>
        <taxon>Panicodae</taxon>
        <taxon>Paniceae</taxon>
        <taxon>Melinidinae</taxon>
        <taxon>Urochloa</taxon>
    </lineage>
</organism>
<feature type="compositionally biased region" description="Low complexity" evidence="1">
    <location>
        <begin position="60"/>
        <end position="85"/>
    </location>
</feature>
<dbReference type="AlphaFoldDB" id="A0ABC8VWZ6"/>